<dbReference type="InParanoid" id="A0A0C2SGN6"/>
<protein>
    <submittedName>
        <fullName evidence="1">Uncharacterized protein</fullName>
    </submittedName>
</protein>
<dbReference type="EMBL" id="KN818273">
    <property type="protein sequence ID" value="KIL62285.1"/>
    <property type="molecule type" value="Genomic_DNA"/>
</dbReference>
<dbReference type="Proteomes" id="UP000054549">
    <property type="component" value="Unassembled WGS sequence"/>
</dbReference>
<name>A0A0C2SGN6_AMAMK</name>
<evidence type="ECO:0000313" key="1">
    <source>
        <dbReference type="EMBL" id="KIL62285.1"/>
    </source>
</evidence>
<dbReference type="AlphaFoldDB" id="A0A0C2SGN6"/>
<gene>
    <name evidence="1" type="ORF">M378DRAFT_12984</name>
</gene>
<reference evidence="1 2" key="1">
    <citation type="submission" date="2014-04" db="EMBL/GenBank/DDBJ databases">
        <title>Evolutionary Origins and Diversification of the Mycorrhizal Mutualists.</title>
        <authorList>
            <consortium name="DOE Joint Genome Institute"/>
            <consortium name="Mycorrhizal Genomics Consortium"/>
            <person name="Kohler A."/>
            <person name="Kuo A."/>
            <person name="Nagy L.G."/>
            <person name="Floudas D."/>
            <person name="Copeland A."/>
            <person name="Barry K.W."/>
            <person name="Cichocki N."/>
            <person name="Veneault-Fourrey C."/>
            <person name="LaButti K."/>
            <person name="Lindquist E.A."/>
            <person name="Lipzen A."/>
            <person name="Lundell T."/>
            <person name="Morin E."/>
            <person name="Murat C."/>
            <person name="Riley R."/>
            <person name="Ohm R."/>
            <person name="Sun H."/>
            <person name="Tunlid A."/>
            <person name="Henrissat B."/>
            <person name="Grigoriev I.V."/>
            <person name="Hibbett D.S."/>
            <person name="Martin F."/>
        </authorList>
    </citation>
    <scope>NUCLEOTIDE SEQUENCE [LARGE SCALE GENOMIC DNA]</scope>
    <source>
        <strain evidence="1 2">Koide BX008</strain>
    </source>
</reference>
<keyword evidence="2" id="KW-1185">Reference proteome</keyword>
<evidence type="ECO:0000313" key="2">
    <source>
        <dbReference type="Proteomes" id="UP000054549"/>
    </source>
</evidence>
<accession>A0A0C2SGN6</accession>
<proteinExistence type="predicted"/>
<dbReference type="HOGENOM" id="CLU_1906227_0_0_1"/>
<sequence>MKPMQDLVASDAEQKLKILVDKAIHNHDDVVKHSGMVRAAGKRVYDVTSSPLHAKTLVNMAGCYRLGCSCFEHHKGTPCRVLAHGPDFMKRPEATFHLLSSLAYPDWLGTSSIRLMTFIRTAPHDELEPFQQT</sequence>
<organism evidence="1 2">
    <name type="scientific">Amanita muscaria (strain Koide BX008)</name>
    <dbReference type="NCBI Taxonomy" id="946122"/>
    <lineage>
        <taxon>Eukaryota</taxon>
        <taxon>Fungi</taxon>
        <taxon>Dikarya</taxon>
        <taxon>Basidiomycota</taxon>
        <taxon>Agaricomycotina</taxon>
        <taxon>Agaricomycetes</taxon>
        <taxon>Agaricomycetidae</taxon>
        <taxon>Agaricales</taxon>
        <taxon>Pluteineae</taxon>
        <taxon>Amanitaceae</taxon>
        <taxon>Amanita</taxon>
    </lineage>
</organism>